<dbReference type="KEGG" id="sgy:Sgly_1792"/>
<dbReference type="InterPro" id="IPR053162">
    <property type="entry name" value="DnaD"/>
</dbReference>
<dbReference type="Pfam" id="PF21984">
    <property type="entry name" value="DnaD_N"/>
    <property type="match status" value="1"/>
</dbReference>
<feature type="region of interest" description="Disordered" evidence="2">
    <location>
        <begin position="215"/>
        <end position="247"/>
    </location>
</feature>
<dbReference type="PANTHER" id="PTHR37293">
    <property type="entry name" value="PHAGE REPLICATION PROTEIN-RELATED"/>
    <property type="match status" value="1"/>
</dbReference>
<dbReference type="Proteomes" id="UP000007488">
    <property type="component" value="Chromosome"/>
</dbReference>
<dbReference type="NCBIfam" id="TIGR01446">
    <property type="entry name" value="DnaD_dom"/>
    <property type="match status" value="1"/>
</dbReference>
<dbReference type="HOGENOM" id="CLU_091656_0_0_9"/>
<evidence type="ECO:0000256" key="2">
    <source>
        <dbReference type="SAM" id="MobiDB-lite"/>
    </source>
</evidence>
<feature type="domain" description="DnaB/C C-terminal" evidence="3">
    <location>
        <begin position="144"/>
        <end position="213"/>
    </location>
</feature>
<reference evidence="5 6" key="1">
    <citation type="journal article" date="2011" name="Stand. Genomic Sci.">
        <title>Complete genome sequence of Syntrophobotulus glycolicus type strain (FlGlyR).</title>
        <authorList>
            <person name="Han C."/>
            <person name="Mwirichia R."/>
            <person name="Chertkov O."/>
            <person name="Held B."/>
            <person name="Lapidus A."/>
            <person name="Nolan M."/>
            <person name="Lucas S."/>
            <person name="Hammon N."/>
            <person name="Deshpande S."/>
            <person name="Cheng J.F."/>
            <person name="Tapia R."/>
            <person name="Goodwin L."/>
            <person name="Pitluck S."/>
            <person name="Huntemann M."/>
            <person name="Liolios K."/>
            <person name="Ivanova N."/>
            <person name="Pagani I."/>
            <person name="Mavromatis K."/>
            <person name="Ovchinikova G."/>
            <person name="Pati A."/>
            <person name="Chen A."/>
            <person name="Palaniappan K."/>
            <person name="Land M."/>
            <person name="Hauser L."/>
            <person name="Brambilla E.M."/>
            <person name="Rohde M."/>
            <person name="Spring S."/>
            <person name="Sikorski J."/>
            <person name="Goker M."/>
            <person name="Woyke T."/>
            <person name="Bristow J."/>
            <person name="Eisen J.A."/>
            <person name="Markowitz V."/>
            <person name="Hugenholtz P."/>
            <person name="Kyrpides N.C."/>
            <person name="Klenk H.P."/>
            <person name="Detter J.C."/>
        </authorList>
    </citation>
    <scope>NUCLEOTIDE SEQUENCE [LARGE SCALE GENOMIC DNA]</scope>
    <source>
        <strain evidence="6">DSM 8271 / FlGlyR</strain>
    </source>
</reference>
<name>F0SZK3_SYNGF</name>
<evidence type="ECO:0000313" key="5">
    <source>
        <dbReference type="EMBL" id="ADY56089.1"/>
    </source>
</evidence>
<dbReference type="Gene3D" id="1.10.10.10">
    <property type="entry name" value="Winged helix-like DNA-binding domain superfamily/Winged helix DNA-binding domain"/>
    <property type="match status" value="1"/>
</dbReference>
<dbReference type="AlphaFoldDB" id="F0SZK3"/>
<dbReference type="Pfam" id="PF07261">
    <property type="entry name" value="DnaB_2"/>
    <property type="match status" value="1"/>
</dbReference>
<sequence length="247" mass="28452">MDKKFYGGFLQSFTFSGGISVPEYLLDHYFELGITPGEMMLIIHLLAEKDHQPGDLELIGNISRKMNTPVAEIESMIEHLAQMNLVVRVKNSTAKHTKYDFEGLIDQLFEIWGINKFKQLAEKKGAKVQINKETDLSMQKITTVFEHEIGRPLTGFECEHIEKWLTASFSQELIIEALRRGVSAGIRNFRYLDSILREWEKKGLKTLPEVQAEDEYFQSKQSKNKTERPAGKKNTGKNKSKYDNIYL</sequence>
<dbReference type="InterPro" id="IPR034829">
    <property type="entry name" value="DnaD-like_sf"/>
</dbReference>
<accession>F0SZK3</accession>
<dbReference type="InterPro" id="IPR053843">
    <property type="entry name" value="DnaD_N"/>
</dbReference>
<dbReference type="InterPro" id="IPR006343">
    <property type="entry name" value="DnaB/C_C"/>
</dbReference>
<evidence type="ECO:0000259" key="4">
    <source>
        <dbReference type="Pfam" id="PF21984"/>
    </source>
</evidence>
<keyword evidence="6" id="KW-1185">Reference proteome</keyword>
<protein>
    <submittedName>
        <fullName evidence="5">Primosome, DnaD subunit</fullName>
    </submittedName>
</protein>
<dbReference type="eggNOG" id="COG3935">
    <property type="taxonomic scope" value="Bacteria"/>
</dbReference>
<comment type="similarity">
    <text evidence="1">Belongs to the DnaB/DnaD family.</text>
</comment>
<gene>
    <name evidence="5" type="ordered locus">Sgly_1792</name>
</gene>
<evidence type="ECO:0000256" key="1">
    <source>
        <dbReference type="ARBA" id="ARBA00093462"/>
    </source>
</evidence>
<organism evidence="5 6">
    <name type="scientific">Syntrophobotulus glycolicus (strain DSM 8271 / FlGlyR)</name>
    <dbReference type="NCBI Taxonomy" id="645991"/>
    <lineage>
        <taxon>Bacteria</taxon>
        <taxon>Bacillati</taxon>
        <taxon>Bacillota</taxon>
        <taxon>Clostridia</taxon>
        <taxon>Eubacteriales</taxon>
        <taxon>Desulfitobacteriaceae</taxon>
        <taxon>Syntrophobotulus</taxon>
    </lineage>
</organism>
<reference evidence="6" key="2">
    <citation type="submission" date="2011-02" db="EMBL/GenBank/DDBJ databases">
        <title>The complete genome of Syntrophobotulus glycolicus DSM 8271.</title>
        <authorList>
            <person name="Lucas S."/>
            <person name="Copeland A."/>
            <person name="Lapidus A."/>
            <person name="Bruce D."/>
            <person name="Goodwin L."/>
            <person name="Pitluck S."/>
            <person name="Kyrpides N."/>
            <person name="Mavromatis K."/>
            <person name="Pagani I."/>
            <person name="Ivanova N."/>
            <person name="Mikhailova N."/>
            <person name="Chertkov O."/>
            <person name="Held B."/>
            <person name="Detter J.C."/>
            <person name="Tapia R."/>
            <person name="Han C."/>
            <person name="Land M."/>
            <person name="Hauser L."/>
            <person name="Markowitz V."/>
            <person name="Cheng J.-F."/>
            <person name="Hugenholtz P."/>
            <person name="Woyke T."/>
            <person name="Wu D."/>
            <person name="Spring S."/>
            <person name="Schroeder M."/>
            <person name="Brambilla E."/>
            <person name="Klenk H.-P."/>
            <person name="Eisen J.A."/>
        </authorList>
    </citation>
    <scope>NUCLEOTIDE SEQUENCE [LARGE SCALE GENOMIC DNA]</scope>
    <source>
        <strain evidence="6">DSM 8271 / FlGlyR</strain>
    </source>
</reference>
<dbReference type="EMBL" id="CP002547">
    <property type="protein sequence ID" value="ADY56089.1"/>
    <property type="molecule type" value="Genomic_DNA"/>
</dbReference>
<dbReference type="PANTHER" id="PTHR37293:SF6">
    <property type="entry name" value="DNA REPLICATION PROTEIN DNAD"/>
    <property type="match status" value="1"/>
</dbReference>
<proteinExistence type="inferred from homology"/>
<feature type="domain" description="DnaD N-terminal" evidence="4">
    <location>
        <begin position="21"/>
        <end position="112"/>
    </location>
</feature>
<dbReference type="InterPro" id="IPR036388">
    <property type="entry name" value="WH-like_DNA-bd_sf"/>
</dbReference>
<evidence type="ECO:0000313" key="6">
    <source>
        <dbReference type="Proteomes" id="UP000007488"/>
    </source>
</evidence>
<evidence type="ECO:0000259" key="3">
    <source>
        <dbReference type="Pfam" id="PF07261"/>
    </source>
</evidence>
<dbReference type="SUPFAM" id="SSF158499">
    <property type="entry name" value="DnaD domain-like"/>
    <property type="match status" value="1"/>
</dbReference>
<dbReference type="Gene3D" id="1.10.10.630">
    <property type="entry name" value="DnaD domain-like"/>
    <property type="match status" value="1"/>
</dbReference>
<dbReference type="STRING" id="645991.Sgly_1792"/>